<keyword evidence="2" id="KW-0645">Protease</keyword>
<evidence type="ECO:0000256" key="2">
    <source>
        <dbReference type="ARBA" id="ARBA00022670"/>
    </source>
</evidence>
<dbReference type="GO" id="GO:0005615">
    <property type="term" value="C:extracellular space"/>
    <property type="evidence" value="ECO:0007669"/>
    <property type="project" value="TreeGrafter"/>
</dbReference>
<gene>
    <name evidence="8" type="ORF">SAMN05421835_13744</name>
</gene>
<dbReference type="OrthoDB" id="9766923at2"/>
<evidence type="ECO:0000256" key="4">
    <source>
        <dbReference type="ARBA" id="ARBA00022825"/>
    </source>
</evidence>
<evidence type="ECO:0000256" key="3">
    <source>
        <dbReference type="ARBA" id="ARBA00022801"/>
    </source>
</evidence>
<dbReference type="PRINTS" id="PR00723">
    <property type="entry name" value="SUBTILISIN"/>
</dbReference>
<evidence type="ECO:0000313" key="8">
    <source>
        <dbReference type="EMBL" id="SFK84402.1"/>
    </source>
</evidence>
<accession>A0A1I4CT17</accession>
<dbReference type="GO" id="GO:0004252">
    <property type="term" value="F:serine-type endopeptidase activity"/>
    <property type="evidence" value="ECO:0007669"/>
    <property type="project" value="InterPro"/>
</dbReference>
<sequence>MVGQRLCPVGERFTLPDVNRFPARTAISLLLTLAATVSAAAPALADSGRQDNPPSWGLDRIDQRDGATDHLYRYDTTADQVTVYVIDTGVDATQPEFGGRVQPGQNFVDGNTDTTDRNGDGTRLASILGGSEYGVAKGVRIVPVKVLDDSGNGNLLSIISGIGWVAQNAAQPAVAMLGIGGPGNDQLDTAVKALAGVMPVVVPAGWASADVSTSSPGRVPEVLTVGAMDVNGAVAPKSNFGAGIDLYAPGVDIPSAAPGGPVTTSGTSMAAAFVAGAAALYRAQHPSATPAEVASAVVANATTGVLTGVPQGTPNRLLYTGSAAQAG</sequence>
<protein>
    <submittedName>
        <fullName evidence="8">Subtilase family protein</fullName>
    </submittedName>
</protein>
<evidence type="ECO:0000259" key="7">
    <source>
        <dbReference type="Pfam" id="PF00082"/>
    </source>
</evidence>
<dbReference type="AlphaFoldDB" id="A0A1I4CT17"/>
<feature type="domain" description="Peptidase S8/S53" evidence="7">
    <location>
        <begin position="80"/>
        <end position="307"/>
    </location>
</feature>
<dbReference type="Pfam" id="PF00082">
    <property type="entry name" value="Peptidase_S8"/>
    <property type="match status" value="1"/>
</dbReference>
<keyword evidence="3" id="KW-0378">Hydrolase</keyword>
<evidence type="ECO:0000256" key="6">
    <source>
        <dbReference type="SAM" id="MobiDB-lite"/>
    </source>
</evidence>
<dbReference type="Gene3D" id="3.40.50.200">
    <property type="entry name" value="Peptidase S8/S53 domain"/>
    <property type="match status" value="1"/>
</dbReference>
<dbReference type="GO" id="GO:0006508">
    <property type="term" value="P:proteolysis"/>
    <property type="evidence" value="ECO:0007669"/>
    <property type="project" value="UniProtKB-KW"/>
</dbReference>
<keyword evidence="4" id="KW-0720">Serine protease</keyword>
<dbReference type="SUPFAM" id="SSF52743">
    <property type="entry name" value="Subtilisin-like"/>
    <property type="match status" value="1"/>
</dbReference>
<dbReference type="PANTHER" id="PTHR43806:SF11">
    <property type="entry name" value="CEREVISIN-RELATED"/>
    <property type="match status" value="1"/>
</dbReference>
<feature type="region of interest" description="Disordered" evidence="6">
    <location>
        <begin position="95"/>
        <end position="119"/>
    </location>
</feature>
<reference evidence="8 9" key="1">
    <citation type="submission" date="2016-10" db="EMBL/GenBank/DDBJ databases">
        <authorList>
            <person name="de Groot N.N."/>
        </authorList>
    </citation>
    <scope>NUCLEOTIDE SEQUENCE [LARGE SCALE GENOMIC DNA]</scope>
    <source>
        <strain evidence="8 9">DSM 44468</strain>
    </source>
</reference>
<comment type="caution">
    <text evidence="5">Lacks conserved residue(s) required for the propagation of feature annotation.</text>
</comment>
<dbReference type="EMBL" id="FORP01000037">
    <property type="protein sequence ID" value="SFK84402.1"/>
    <property type="molecule type" value="Genomic_DNA"/>
</dbReference>
<dbReference type="Proteomes" id="UP000199025">
    <property type="component" value="Unassembled WGS sequence"/>
</dbReference>
<comment type="similarity">
    <text evidence="1 5">Belongs to the peptidase S8 family.</text>
</comment>
<proteinExistence type="inferred from homology"/>
<organism evidence="8 9">
    <name type="scientific">Amycolatopsis sacchari</name>
    <dbReference type="NCBI Taxonomy" id="115433"/>
    <lineage>
        <taxon>Bacteria</taxon>
        <taxon>Bacillati</taxon>
        <taxon>Actinomycetota</taxon>
        <taxon>Actinomycetes</taxon>
        <taxon>Pseudonocardiales</taxon>
        <taxon>Pseudonocardiaceae</taxon>
        <taxon>Amycolatopsis</taxon>
    </lineage>
</organism>
<name>A0A1I4CT17_9PSEU</name>
<keyword evidence="9" id="KW-1185">Reference proteome</keyword>
<dbReference type="PANTHER" id="PTHR43806">
    <property type="entry name" value="PEPTIDASE S8"/>
    <property type="match status" value="1"/>
</dbReference>
<dbReference type="InterPro" id="IPR000209">
    <property type="entry name" value="Peptidase_S8/S53_dom"/>
</dbReference>
<feature type="region of interest" description="Disordered" evidence="6">
    <location>
        <begin position="43"/>
        <end position="62"/>
    </location>
</feature>
<evidence type="ECO:0000256" key="5">
    <source>
        <dbReference type="PROSITE-ProRule" id="PRU01240"/>
    </source>
</evidence>
<evidence type="ECO:0000256" key="1">
    <source>
        <dbReference type="ARBA" id="ARBA00011073"/>
    </source>
</evidence>
<dbReference type="STRING" id="115433.SAMN05421835_13744"/>
<dbReference type="InterPro" id="IPR050131">
    <property type="entry name" value="Peptidase_S8_subtilisin-like"/>
</dbReference>
<evidence type="ECO:0000313" key="9">
    <source>
        <dbReference type="Proteomes" id="UP000199025"/>
    </source>
</evidence>
<dbReference type="PROSITE" id="PS51892">
    <property type="entry name" value="SUBTILASE"/>
    <property type="match status" value="1"/>
</dbReference>
<dbReference type="InterPro" id="IPR034193">
    <property type="entry name" value="PCSK9_ProteinaseK-like"/>
</dbReference>
<dbReference type="CDD" id="cd04077">
    <property type="entry name" value="Peptidases_S8_PCSK9_ProteinaseK_like"/>
    <property type="match status" value="1"/>
</dbReference>
<dbReference type="InterPro" id="IPR036852">
    <property type="entry name" value="Peptidase_S8/S53_dom_sf"/>
</dbReference>
<dbReference type="InterPro" id="IPR015500">
    <property type="entry name" value="Peptidase_S8_subtilisin-rel"/>
</dbReference>